<dbReference type="InterPro" id="IPR052210">
    <property type="entry name" value="LysM1-like"/>
</dbReference>
<evidence type="ECO:0000256" key="4">
    <source>
        <dbReference type="ARBA" id="ARBA00044955"/>
    </source>
</evidence>
<dbReference type="Proteomes" id="UP001140502">
    <property type="component" value="Unassembled WGS sequence"/>
</dbReference>
<protein>
    <recommendedName>
        <fullName evidence="5">LysM domain-containing protein</fullName>
    </recommendedName>
</protein>
<feature type="domain" description="LysM" evidence="5">
    <location>
        <begin position="89"/>
        <end position="130"/>
    </location>
</feature>
<evidence type="ECO:0000256" key="2">
    <source>
        <dbReference type="ARBA" id="ARBA00022729"/>
    </source>
</evidence>
<reference evidence="6" key="1">
    <citation type="submission" date="2022-10" db="EMBL/GenBank/DDBJ databases">
        <title>Tapping the CABI collections for fungal endophytes: first genome assemblies for Collariella, Neodidymelliopsis, Ascochyta clinopodiicola, Didymella pomorum, Didymosphaeria variabile, Neocosmospora piperis and Neocucurbitaria cava.</title>
        <authorList>
            <person name="Hill R."/>
        </authorList>
    </citation>
    <scope>NUCLEOTIDE SEQUENCE</scope>
    <source>
        <strain evidence="6">IMI 366586</strain>
    </source>
</reference>
<accession>A0A9W9BI32</accession>
<gene>
    <name evidence="6" type="ORF">N0V84_009480</name>
</gene>
<keyword evidence="7" id="KW-1185">Reference proteome</keyword>
<comment type="caution">
    <text evidence="6">The sequence shown here is derived from an EMBL/GenBank/DDBJ whole genome shotgun (WGS) entry which is preliminary data.</text>
</comment>
<dbReference type="Gene3D" id="3.10.350.10">
    <property type="entry name" value="LysM domain"/>
    <property type="match status" value="2"/>
</dbReference>
<dbReference type="OrthoDB" id="2281372at2759"/>
<evidence type="ECO:0000259" key="5">
    <source>
        <dbReference type="PROSITE" id="PS51782"/>
    </source>
</evidence>
<evidence type="ECO:0000313" key="6">
    <source>
        <dbReference type="EMBL" id="KAJ4313303.1"/>
    </source>
</evidence>
<dbReference type="GO" id="GO:0008061">
    <property type="term" value="F:chitin binding"/>
    <property type="evidence" value="ECO:0007669"/>
    <property type="project" value="UniProtKB-KW"/>
</dbReference>
<proteinExistence type="inferred from homology"/>
<dbReference type="PANTHER" id="PTHR34997:SF2">
    <property type="entry name" value="LYSM DOMAIN-CONTAINING PROTEIN-RELATED"/>
    <property type="match status" value="1"/>
</dbReference>
<dbReference type="Pfam" id="PF01476">
    <property type="entry name" value="LysM"/>
    <property type="match status" value="1"/>
</dbReference>
<comment type="similarity">
    <text evidence="4">Belongs to the secreted LysM effector family.</text>
</comment>
<evidence type="ECO:0000313" key="7">
    <source>
        <dbReference type="Proteomes" id="UP001140502"/>
    </source>
</evidence>
<dbReference type="InterPro" id="IPR036779">
    <property type="entry name" value="LysM_dom_sf"/>
</dbReference>
<feature type="domain" description="LysM" evidence="5">
    <location>
        <begin position="2"/>
        <end position="49"/>
    </location>
</feature>
<organism evidence="6 7">
    <name type="scientific">Fusarium piperis</name>
    <dbReference type="NCBI Taxonomy" id="1435070"/>
    <lineage>
        <taxon>Eukaryota</taxon>
        <taxon>Fungi</taxon>
        <taxon>Dikarya</taxon>
        <taxon>Ascomycota</taxon>
        <taxon>Pezizomycotina</taxon>
        <taxon>Sordariomycetes</taxon>
        <taxon>Hypocreomycetidae</taxon>
        <taxon>Hypocreales</taxon>
        <taxon>Nectriaceae</taxon>
        <taxon>Fusarium</taxon>
        <taxon>Fusarium solani species complex</taxon>
    </lineage>
</organism>
<evidence type="ECO:0000256" key="1">
    <source>
        <dbReference type="ARBA" id="ARBA00022669"/>
    </source>
</evidence>
<dbReference type="PROSITE" id="PS51782">
    <property type="entry name" value="LYSM"/>
    <property type="match status" value="2"/>
</dbReference>
<keyword evidence="3" id="KW-0843">Virulence</keyword>
<evidence type="ECO:0000256" key="3">
    <source>
        <dbReference type="ARBA" id="ARBA00023026"/>
    </source>
</evidence>
<dbReference type="InterPro" id="IPR018392">
    <property type="entry name" value="LysM"/>
</dbReference>
<dbReference type="SUPFAM" id="SSF54106">
    <property type="entry name" value="LysM domain"/>
    <property type="match status" value="1"/>
</dbReference>
<keyword evidence="2" id="KW-0732">Signal</keyword>
<dbReference type="PANTHER" id="PTHR34997">
    <property type="entry name" value="AM15"/>
    <property type="match status" value="1"/>
</dbReference>
<dbReference type="AlphaFoldDB" id="A0A9W9BI32"/>
<keyword evidence="1" id="KW-0147">Chitin-binding</keyword>
<sequence>MSFHKAAKGDTCANIIPKHKTFDFGDFFKWNPAVGKDCTSLLVNYYVYVSVEGWKPSTTTAKASTTTKAPSNRISTPTSIQAGIVSNCNKFHLVSTTTLTSIQNHYKITIADFAKWNPVVGSKCTALWAN</sequence>
<dbReference type="EMBL" id="JAPEUR010000262">
    <property type="protein sequence ID" value="KAJ4313303.1"/>
    <property type="molecule type" value="Genomic_DNA"/>
</dbReference>
<name>A0A9W9BI32_9HYPO</name>